<feature type="domain" description="Schlafen AlbA-2" evidence="1">
    <location>
        <begin position="17"/>
        <end position="145"/>
    </location>
</feature>
<dbReference type="Proteomes" id="UP000886047">
    <property type="component" value="Unassembled WGS sequence"/>
</dbReference>
<dbReference type="InterPro" id="IPR025309">
    <property type="entry name" value="KTSC_dom"/>
</dbReference>
<dbReference type="Pfam" id="PF21247">
    <property type="entry name" value="Fic-like_C"/>
    <property type="match status" value="1"/>
</dbReference>
<dbReference type="InterPro" id="IPR007421">
    <property type="entry name" value="Schlafen_AlbA_2_dom"/>
</dbReference>
<name>A0A831LS90_9BACT</name>
<dbReference type="Gene3D" id="3.30.950.30">
    <property type="entry name" value="Schlafen, AAA domain"/>
    <property type="match status" value="1"/>
</dbReference>
<dbReference type="PANTHER" id="PTHR30595:SF6">
    <property type="entry name" value="SCHLAFEN ALBA-2 DOMAIN-CONTAINING PROTEIN"/>
    <property type="match status" value="1"/>
</dbReference>
<evidence type="ECO:0000259" key="1">
    <source>
        <dbReference type="Pfam" id="PF04326"/>
    </source>
</evidence>
<evidence type="ECO:0000259" key="3">
    <source>
        <dbReference type="Pfam" id="PF21247"/>
    </source>
</evidence>
<feature type="domain" description="Filamentation induced by cAMP protein Fic-like C-terminal" evidence="3">
    <location>
        <begin position="480"/>
        <end position="529"/>
    </location>
</feature>
<dbReference type="InterPro" id="IPR038475">
    <property type="entry name" value="RecG_C_sf"/>
</dbReference>
<dbReference type="InterPro" id="IPR049514">
    <property type="entry name" value="Fic-like_C"/>
</dbReference>
<dbReference type="PANTHER" id="PTHR30595">
    <property type="entry name" value="GLPR-RELATED TRANSCRIPTIONAL REPRESSOR"/>
    <property type="match status" value="1"/>
</dbReference>
<dbReference type="Pfam" id="PF13749">
    <property type="entry name" value="HATPase_c_4"/>
    <property type="match status" value="1"/>
</dbReference>
<proteinExistence type="predicted"/>
<reference evidence="4" key="1">
    <citation type="journal article" date="2020" name="mSystems">
        <title>Genome- and Community-Level Interaction Insights into Carbon Utilization and Element Cycling Functions of Hydrothermarchaeota in Hydrothermal Sediment.</title>
        <authorList>
            <person name="Zhou Z."/>
            <person name="Liu Y."/>
            <person name="Xu W."/>
            <person name="Pan J."/>
            <person name="Luo Z.H."/>
            <person name="Li M."/>
        </authorList>
    </citation>
    <scope>NUCLEOTIDE SEQUENCE [LARGE SCALE GENOMIC DNA]</scope>
    <source>
        <strain evidence="4">SpSt-1217</strain>
    </source>
</reference>
<dbReference type="EMBL" id="DSDK01000743">
    <property type="protein sequence ID" value="HDR52563.1"/>
    <property type="molecule type" value="Genomic_DNA"/>
</dbReference>
<dbReference type="AlphaFoldDB" id="A0A831LS90"/>
<dbReference type="Gene3D" id="3.30.565.60">
    <property type="match status" value="1"/>
</dbReference>
<comment type="caution">
    <text evidence="4">The sequence shown here is derived from an EMBL/GenBank/DDBJ whole genome shotgun (WGS) entry which is preliminary data.</text>
</comment>
<dbReference type="InterPro" id="IPR038461">
    <property type="entry name" value="Schlafen_AlbA_2_dom_sf"/>
</dbReference>
<dbReference type="Pfam" id="PF13619">
    <property type="entry name" value="KTSC"/>
    <property type="match status" value="1"/>
</dbReference>
<gene>
    <name evidence="4" type="ORF">ENN90_13260</name>
</gene>
<protein>
    <submittedName>
        <fullName evidence="4">KTSC domain-containing protein</fullName>
    </submittedName>
</protein>
<accession>A0A831LS90</accession>
<feature type="domain" description="KTSC" evidence="2">
    <location>
        <begin position="556"/>
        <end position="612"/>
    </location>
</feature>
<sequence length="618" mass="71063">MALPVNIDELLHGNTIEWDRIELKKGWNPEKILHSICAFANDFNNLDGGYIIVGVEEQNGIAKLPPLGLGPEQLDTIQKKLIELSFKIVPYYVPVSHPYLIENKHILVIWAPAGDMRPYKVPVSLSEKSTEKAWYIRRGSKTVKVKESSEDERRLVELTNRIPFDDRINHKAGLEDLDLKLIQAYLRQVKSALYEESSKISFKDLCTQMKIVKGPAENIKPTNSGLLLFNENPDTFFEGARIDVVIHKGPIGKNYTEKVFKGPVHYQIRDVLDFFKSNIIEEVVSKSEKKAEAVRFFNYPAQAIEEAIVNALYHKSYERPNPVEIQIQNDKIEILSFPGPMPPVDNQMLQNKKRIITREYRNRKLGDYFKELKLTEGRGTGLPIIYSSMEENGSPAPVFETDNDKSYFLCTLPVHPLTKSVSVSHRELRRNTDIDLNINSLEELNEYLRSGGELSWDEVGSKLRMELEELNLKILNFCQLPKSRTEILEHIGLFNNTRNFNNYVKPLIDMKWIAQTHPDKPTSKIQQYYTTELGKKLLRAVAPTNKPGTERIPLASSNIASAGYDRERMIMEIEFHDGSVYQYFDVPEKVYLELINAPSHGAYFMHEVKDRFSYNKIN</sequence>
<evidence type="ECO:0000313" key="4">
    <source>
        <dbReference type="EMBL" id="HDR52563.1"/>
    </source>
</evidence>
<organism evidence="4">
    <name type="scientific">Mariniphaga anaerophila</name>
    <dbReference type="NCBI Taxonomy" id="1484053"/>
    <lineage>
        <taxon>Bacteria</taxon>
        <taxon>Pseudomonadati</taxon>
        <taxon>Bacteroidota</taxon>
        <taxon>Bacteroidia</taxon>
        <taxon>Marinilabiliales</taxon>
        <taxon>Prolixibacteraceae</taxon>
        <taxon>Mariniphaga</taxon>
    </lineage>
</organism>
<evidence type="ECO:0000259" key="2">
    <source>
        <dbReference type="Pfam" id="PF13619"/>
    </source>
</evidence>
<dbReference type="Pfam" id="PF04326">
    <property type="entry name" value="SLFN_AlbA_2"/>
    <property type="match status" value="1"/>
</dbReference>